<reference evidence="3 4" key="1">
    <citation type="submission" date="2016-03" db="EMBL/GenBank/DDBJ databases">
        <title>Trachymyrmex septentrionalis WGS genome.</title>
        <authorList>
            <person name="Nygaard S."/>
            <person name="Hu H."/>
            <person name="Boomsma J."/>
            <person name="Zhang G."/>
        </authorList>
    </citation>
    <scope>NUCLEOTIDE SEQUENCE [LARGE SCALE GENOMIC DNA]</scope>
    <source>
        <strain evidence="3">Tsep2-gDNA-1</strain>
        <tissue evidence="3">Whole body</tissue>
    </source>
</reference>
<comment type="similarity">
    <text evidence="1">Belongs to the CDC123 family.</text>
</comment>
<dbReference type="EMBL" id="KQ981491">
    <property type="protein sequence ID" value="KYN41034.1"/>
    <property type="molecule type" value="Genomic_DNA"/>
</dbReference>
<organism evidence="3 4">
    <name type="scientific">Trachymyrmex septentrionalis</name>
    <dbReference type="NCBI Taxonomy" id="34720"/>
    <lineage>
        <taxon>Eukaryota</taxon>
        <taxon>Metazoa</taxon>
        <taxon>Ecdysozoa</taxon>
        <taxon>Arthropoda</taxon>
        <taxon>Hexapoda</taxon>
        <taxon>Insecta</taxon>
        <taxon>Pterygota</taxon>
        <taxon>Neoptera</taxon>
        <taxon>Endopterygota</taxon>
        <taxon>Hymenoptera</taxon>
        <taxon>Apocrita</taxon>
        <taxon>Aculeata</taxon>
        <taxon>Formicoidea</taxon>
        <taxon>Formicidae</taxon>
        <taxon>Myrmicinae</taxon>
        <taxon>Trachymyrmex</taxon>
    </lineage>
</organism>
<feature type="region of interest" description="Disordered" evidence="2">
    <location>
        <begin position="313"/>
        <end position="338"/>
    </location>
</feature>
<sequence length="338" mass="39418">MVNDLKLECSFSSWYPIFKKDSLKARILPIPHEVIKYLEHDRFVLPLEAAKSLPNNSKWADGSPVTCEEKKTDYQPTFPKFSQQIQEILDEYSTVFIKTNWSTPADAMWLAPTKTLKCNTLEEIYLLLKSSDRIAKDLNIVKSSKGFKKPLPFCLVLKQWRNINPCTEFRCFVKDNELIAISQRDISQYHSSNEPEKYDIQTDIKSLFFERIKDRFPLRNYSFDVIRHEKDVVKVIDFGTMDAASTKETLFTYDELQNHIENTPEFRFIGEEIGIQPKFPMQFCVPQEISEFFQSRDNVTFLDLIHRRKVSNSRPGFDRAKTPASSSHRKPPTTTTTC</sequence>
<dbReference type="STRING" id="34720.A0A195FM23"/>
<dbReference type="PANTHER" id="PTHR15323">
    <property type="entry name" value="D123 PROTEIN"/>
    <property type="match status" value="1"/>
</dbReference>
<evidence type="ECO:0000313" key="4">
    <source>
        <dbReference type="Proteomes" id="UP000078541"/>
    </source>
</evidence>
<evidence type="ECO:0000256" key="1">
    <source>
        <dbReference type="ARBA" id="ARBA00011047"/>
    </source>
</evidence>
<name>A0A195FM23_9HYME</name>
<dbReference type="Proteomes" id="UP000078541">
    <property type="component" value="Unassembled WGS sequence"/>
</dbReference>
<evidence type="ECO:0000313" key="3">
    <source>
        <dbReference type="EMBL" id="KYN41034.1"/>
    </source>
</evidence>
<evidence type="ECO:0000256" key="2">
    <source>
        <dbReference type="SAM" id="MobiDB-lite"/>
    </source>
</evidence>
<dbReference type="AlphaFoldDB" id="A0A195FM23"/>
<dbReference type="InterPro" id="IPR009772">
    <property type="entry name" value="CDC123"/>
</dbReference>
<accession>A0A195FM23</accession>
<dbReference type="Pfam" id="PF07065">
    <property type="entry name" value="D123"/>
    <property type="match status" value="1"/>
</dbReference>
<dbReference type="PANTHER" id="PTHR15323:SF6">
    <property type="entry name" value="CELL DIVISION CYCLE PROTEIN 123 HOMOLOG"/>
    <property type="match status" value="1"/>
</dbReference>
<gene>
    <name evidence="3" type="ORF">ALC56_04627</name>
</gene>
<proteinExistence type="inferred from homology"/>
<dbReference type="GO" id="GO:0005737">
    <property type="term" value="C:cytoplasm"/>
    <property type="evidence" value="ECO:0007669"/>
    <property type="project" value="TreeGrafter"/>
</dbReference>
<protein>
    <submittedName>
        <fullName evidence="3">Uncharacterized protein</fullName>
    </submittedName>
</protein>
<keyword evidence="4" id="KW-1185">Reference proteome</keyword>